<evidence type="ECO:0000256" key="1">
    <source>
        <dbReference type="SAM" id="MobiDB-lite"/>
    </source>
</evidence>
<dbReference type="AlphaFoldDB" id="A0A9P7N519"/>
<protein>
    <submittedName>
        <fullName evidence="3">Uncharacterized protein</fullName>
    </submittedName>
</protein>
<keyword evidence="2" id="KW-0732">Signal</keyword>
<feature type="region of interest" description="Disordered" evidence="1">
    <location>
        <begin position="66"/>
        <end position="89"/>
    </location>
</feature>
<evidence type="ECO:0000256" key="2">
    <source>
        <dbReference type="SAM" id="SignalP"/>
    </source>
</evidence>
<accession>A0A9P7N519</accession>
<gene>
    <name evidence="3" type="ORF">E4U43_005283</name>
</gene>
<feature type="signal peptide" evidence="2">
    <location>
        <begin position="1"/>
        <end position="18"/>
    </location>
</feature>
<name>A0A9P7N519_9HYPO</name>
<comment type="caution">
    <text evidence="3">The sequence shown here is derived from an EMBL/GenBank/DDBJ whole genome shotgun (WGS) entry which is preliminary data.</text>
</comment>
<keyword evidence="4" id="KW-1185">Reference proteome</keyword>
<feature type="chain" id="PRO_5040164777" evidence="2">
    <location>
        <begin position="19"/>
        <end position="89"/>
    </location>
</feature>
<proteinExistence type="predicted"/>
<organism evidence="3 4">
    <name type="scientific">Claviceps pusilla</name>
    <dbReference type="NCBI Taxonomy" id="123648"/>
    <lineage>
        <taxon>Eukaryota</taxon>
        <taxon>Fungi</taxon>
        <taxon>Dikarya</taxon>
        <taxon>Ascomycota</taxon>
        <taxon>Pezizomycotina</taxon>
        <taxon>Sordariomycetes</taxon>
        <taxon>Hypocreomycetidae</taxon>
        <taxon>Hypocreales</taxon>
        <taxon>Clavicipitaceae</taxon>
        <taxon>Claviceps</taxon>
    </lineage>
</organism>
<dbReference type="EMBL" id="SRPW01003451">
    <property type="protein sequence ID" value="KAG5986962.1"/>
    <property type="molecule type" value="Genomic_DNA"/>
</dbReference>
<sequence length="89" mass="9125">MGLVSMVIFIGMPKLVDSMDPETKAEFEASQRNNPLNAVMGGGSAGGQQNPLGNFDMAAFLAGSGKKDVEGSKGANGANGGRKEPVRRG</sequence>
<evidence type="ECO:0000313" key="4">
    <source>
        <dbReference type="Proteomes" id="UP000748025"/>
    </source>
</evidence>
<evidence type="ECO:0000313" key="3">
    <source>
        <dbReference type="EMBL" id="KAG5986962.1"/>
    </source>
</evidence>
<dbReference type="OrthoDB" id="27095at2759"/>
<dbReference type="Proteomes" id="UP000748025">
    <property type="component" value="Unassembled WGS sequence"/>
</dbReference>
<reference evidence="3" key="1">
    <citation type="journal article" date="2020" name="bioRxiv">
        <title>Whole genome comparisons of ergot fungi reveals the divergence and evolution of species within the genus Claviceps are the result of varying mechanisms driving genome evolution and host range expansion.</title>
        <authorList>
            <person name="Wyka S.A."/>
            <person name="Mondo S.J."/>
            <person name="Liu M."/>
            <person name="Dettman J."/>
            <person name="Nalam V."/>
            <person name="Broders K.D."/>
        </authorList>
    </citation>
    <scope>NUCLEOTIDE SEQUENCE</scope>
    <source>
        <strain evidence="3">CCC 602</strain>
    </source>
</reference>